<evidence type="ECO:0000313" key="2">
    <source>
        <dbReference type="Proteomes" id="UP000004478"/>
    </source>
</evidence>
<dbReference type="Proteomes" id="UP000004478">
    <property type="component" value="Unassembled WGS sequence"/>
</dbReference>
<dbReference type="InterPro" id="IPR036583">
    <property type="entry name" value="23S_rRNA_IVS_sf"/>
</dbReference>
<dbReference type="AlphaFoldDB" id="K1KYD5"/>
<reference evidence="1 2" key="1">
    <citation type="journal article" date="2012" name="J. Bacteriol.">
        <title>Draft Genome Sequence of Cecembia lonarensis Strain LW9T, Isolated from Lonar Lake, a Haloalkaline Lake in India.</title>
        <authorList>
            <person name="Shivaji S."/>
            <person name="Ara S."/>
            <person name="Singh A."/>
            <person name="Pinnaka A.K."/>
        </authorList>
    </citation>
    <scope>NUCLEOTIDE SEQUENCE [LARGE SCALE GENOMIC DNA]</scope>
    <source>
        <strain evidence="1 2">LW9</strain>
    </source>
</reference>
<comment type="caution">
    <text evidence="1">The sequence shown here is derived from an EMBL/GenBank/DDBJ whole genome shotgun (WGS) entry which is preliminary data.</text>
</comment>
<protein>
    <recommendedName>
        <fullName evidence="3">Four helix bundle protein</fullName>
    </recommendedName>
</protein>
<dbReference type="RefSeq" id="WP_009185273.1">
    <property type="nucleotide sequence ID" value="NZ_AMGM01000032.1"/>
</dbReference>
<evidence type="ECO:0008006" key="3">
    <source>
        <dbReference type="Google" id="ProtNLM"/>
    </source>
</evidence>
<keyword evidence="2" id="KW-1185">Reference proteome</keyword>
<name>K1KYD5_CECL9</name>
<dbReference type="PIRSF" id="PIRSF035652">
    <property type="entry name" value="CHP02436"/>
    <property type="match status" value="1"/>
</dbReference>
<dbReference type="PANTHER" id="PTHR38471">
    <property type="entry name" value="FOUR HELIX BUNDLE PROTEIN"/>
    <property type="match status" value="1"/>
</dbReference>
<dbReference type="InterPro" id="IPR012657">
    <property type="entry name" value="23S_rRNA-intervening_sequence"/>
</dbReference>
<evidence type="ECO:0000313" key="1">
    <source>
        <dbReference type="EMBL" id="EKB49145.1"/>
    </source>
</evidence>
<dbReference type="NCBIfam" id="TIGR02436">
    <property type="entry name" value="four helix bundle protein"/>
    <property type="match status" value="1"/>
</dbReference>
<dbReference type="Gene3D" id="1.20.1440.60">
    <property type="entry name" value="23S rRNA-intervening sequence"/>
    <property type="match status" value="1"/>
</dbReference>
<accession>K1KYD5</accession>
<proteinExistence type="predicted"/>
<gene>
    <name evidence="1" type="ORF">B879_02243</name>
</gene>
<sequence>MEGGRNDLEERLFNFAVRTIKYLRSLPSTSEYNVIKYQLTKSSTSSGANYEEAQAGSSKLDFTNKVRISLREMRESNYWLRILKGIESKADEELNALIQESKELKLILGSIVQKARNSKDKR</sequence>
<dbReference type="Pfam" id="PF05635">
    <property type="entry name" value="23S_rRNA_IVP"/>
    <property type="match status" value="1"/>
</dbReference>
<dbReference type="EMBL" id="AMGM01000032">
    <property type="protein sequence ID" value="EKB49145.1"/>
    <property type="molecule type" value="Genomic_DNA"/>
</dbReference>
<dbReference type="PANTHER" id="PTHR38471:SF2">
    <property type="entry name" value="FOUR HELIX BUNDLE PROTEIN"/>
    <property type="match status" value="1"/>
</dbReference>
<dbReference type="SUPFAM" id="SSF158446">
    <property type="entry name" value="IVS-encoded protein-like"/>
    <property type="match status" value="1"/>
</dbReference>
<organism evidence="1 2">
    <name type="scientific">Cecembia lonarensis (strain CCUG 58316 / KCTC 22772 / LW9)</name>
    <dbReference type="NCBI Taxonomy" id="1225176"/>
    <lineage>
        <taxon>Bacteria</taxon>
        <taxon>Pseudomonadati</taxon>
        <taxon>Bacteroidota</taxon>
        <taxon>Cytophagia</taxon>
        <taxon>Cytophagales</taxon>
        <taxon>Cyclobacteriaceae</taxon>
        <taxon>Cecembia</taxon>
    </lineage>
</organism>